<gene>
    <name evidence="1" type="primary">RdRp</name>
</gene>
<sequence length="951" mass="105779">MPTRVGQHREVISLVGITLSEAYLTSARLGGHVSFVPHARQLPYKGGRTNGFVRDPGFPVLLQTLLARGNHGRYKQRRDGFIPLIDAWAALIAAVAASGFTKLDISTAPGRDAAWGLCHLARWTVHTAIGSGVGRVISDLKSWSSDFRRWAVEGVPSQHRVNRLARSFRGPLRRLVDHDESAAQISYLGRALPRGSPAVCHSALKKHRDALFTEHRTPPDLLLEAELFARDWSLKYLKDEVPGWVIPVKDSSCLEYSRREGGFTRAVGEIRQSSESLLPSLKEEQARPTRLMASPTSSQAPVGATLLEREAFVRECLRRYNERGYHRAQAVALPERGWKARVVTKSSAALVCLGHQIRRWLFAGLRRDGRARHVLEGEHKLAVEGAMRDFGVTTTVVSSDLTSASDLLPFDLIQAIVKGLLRNRNVPEWFQPCLQSMTGPMVVGYPWGEQITTRRGILMGLPTTWALLSIVQLFWIDRAAVAASRCGFRGDLILRSAAVCGDDLVASWPQVAVDAYHQAARMSGAKFSEGKHFVSRRALVFTEELAWVGYRRKFVAHRDLGPSWVGQSWKHYNPLGACAKRGWVKKVWVGDHRSVPYNLAHLPRWYPTKHGFVTEMEAKIQGLVDDGPWMCVIYQVARQSVNRRCLATVRWSDAIPLRGLVRPSRLPGDTKLSPWWAALGPAASSISSGSQRRMHRVRRVIRVLHPNIFGWALRNGMVAEAPRAFGGLELPPRRGASGRVGRLDPVVRKGLAVQLYGRSLPDLRSPAALWAELAVPPLVMQAAREVVERCLTAWSWGAGPTLVRSGASPWQGEFLNLGGVMSGLTDLTVSVASDITTRSPWSRQSSVARTVCSPRSLGREVKAFYARLAAKWPGARGVDPAAPWDKLLKRWESLDHRRFWAVPRPNWATADLLRGWQVVQTADKAQANFAVRPGQVRKDRSRIRDPASSKR</sequence>
<organism evidence="1">
    <name type="scientific">Rhizopus microsporus narnavirus 1</name>
    <dbReference type="NCBI Taxonomy" id="3156532"/>
    <lineage>
        <taxon>Viruses</taxon>
        <taxon>Riboviria</taxon>
        <taxon>Orthornavirae</taxon>
        <taxon>Lenarviricota</taxon>
        <taxon>Amabiliviricetes</taxon>
        <taxon>Wolframvirales</taxon>
        <taxon>Narnaviridae</taxon>
        <taxon>Narnavirus</taxon>
    </lineage>
</organism>
<protein>
    <submittedName>
        <fullName evidence="1">RNA dependent RNA polymerase</fullName>
    </submittedName>
</protein>
<name>A0AAT9H807_9VIRU</name>
<proteinExistence type="predicted"/>
<reference evidence="1" key="1">
    <citation type="submission" date="2024-05" db="EMBL/GenBank/DDBJ databases">
        <title>New lineages of RNA viruses from clinical isolates of Rhizopus microsporus revealed by fragmented and primer-ligated dsRNA sequencing (FLDS) analysis.</title>
        <authorList>
            <person name="Sadiyah W."/>
            <person name="Zhao Y."/>
            <person name="Chiba Y."/>
            <person name="Kondo H."/>
            <person name="Suzuki N."/>
            <person name="Ban S."/>
            <person name="Yaguchi T."/>
            <person name="Urayama S."/>
            <person name="Hagiwara D."/>
        </authorList>
    </citation>
    <scope>NUCLEOTIDE SEQUENCE</scope>
    <source>
        <strain evidence="1">RmNV1-IFM56170</strain>
    </source>
</reference>
<dbReference type="EMBL" id="LC818063">
    <property type="protein sequence ID" value="BFM51656.1"/>
    <property type="molecule type" value="Genomic_RNA"/>
</dbReference>
<accession>A0AAT9H807</accession>
<evidence type="ECO:0000313" key="1">
    <source>
        <dbReference type="EMBL" id="BFM51656.1"/>
    </source>
</evidence>